<proteinExistence type="predicted"/>
<gene>
    <name evidence="1" type="ORF">BJ554DRAFT_1099</name>
</gene>
<feature type="non-terminal residue" evidence="1">
    <location>
        <position position="1"/>
    </location>
</feature>
<organism evidence="1 2">
    <name type="scientific">Olpidium bornovanus</name>
    <dbReference type="NCBI Taxonomy" id="278681"/>
    <lineage>
        <taxon>Eukaryota</taxon>
        <taxon>Fungi</taxon>
        <taxon>Fungi incertae sedis</taxon>
        <taxon>Olpidiomycota</taxon>
        <taxon>Olpidiomycotina</taxon>
        <taxon>Olpidiomycetes</taxon>
        <taxon>Olpidiales</taxon>
        <taxon>Olpidiaceae</taxon>
        <taxon>Olpidium</taxon>
    </lineage>
</organism>
<sequence length="98" mass="11320">QVRRHEERRTLEELPADLGTGVQHRRYASSGFGHTRPISAAVGTSALDRQMQRGCYDQRIRIGRRAGRSRLFIGQPSTEFFFCESNQNLTFGCRHRRI</sequence>
<keyword evidence="2" id="KW-1185">Reference proteome</keyword>
<comment type="caution">
    <text evidence="1">The sequence shown here is derived from an EMBL/GenBank/DDBJ whole genome shotgun (WGS) entry which is preliminary data.</text>
</comment>
<evidence type="ECO:0000313" key="2">
    <source>
        <dbReference type="Proteomes" id="UP000673691"/>
    </source>
</evidence>
<reference evidence="1 2" key="1">
    <citation type="journal article" name="Sci. Rep.">
        <title>Genome-scale phylogenetic analyses confirm Olpidium as the closest living zoosporic fungus to the non-flagellated, terrestrial fungi.</title>
        <authorList>
            <person name="Chang Y."/>
            <person name="Rochon D."/>
            <person name="Sekimoto S."/>
            <person name="Wang Y."/>
            <person name="Chovatia M."/>
            <person name="Sandor L."/>
            <person name="Salamov A."/>
            <person name="Grigoriev I.V."/>
            <person name="Stajich J.E."/>
            <person name="Spatafora J.W."/>
        </authorList>
    </citation>
    <scope>NUCLEOTIDE SEQUENCE [LARGE SCALE GENOMIC DNA]</scope>
    <source>
        <strain evidence="1">S191</strain>
    </source>
</reference>
<dbReference type="Proteomes" id="UP000673691">
    <property type="component" value="Unassembled WGS sequence"/>
</dbReference>
<accession>A0A8H7ZSX6</accession>
<dbReference type="AlphaFoldDB" id="A0A8H7ZSX6"/>
<name>A0A8H7ZSX6_9FUNG</name>
<evidence type="ECO:0000313" key="1">
    <source>
        <dbReference type="EMBL" id="KAG5458640.1"/>
    </source>
</evidence>
<protein>
    <submittedName>
        <fullName evidence="1">Uncharacterized protein</fullName>
    </submittedName>
</protein>
<dbReference type="EMBL" id="JAEFCI010008155">
    <property type="protein sequence ID" value="KAG5458640.1"/>
    <property type="molecule type" value="Genomic_DNA"/>
</dbReference>